<dbReference type="RefSeq" id="WP_279251075.1">
    <property type="nucleotide sequence ID" value="NZ_SHNP01000001.1"/>
</dbReference>
<proteinExistence type="predicted"/>
<protein>
    <submittedName>
        <fullName evidence="1">Tryptophan 7-halogenase</fullName>
    </submittedName>
</protein>
<accession>A0ABT3SPT8</accession>
<dbReference type="SUPFAM" id="SSF51905">
    <property type="entry name" value="FAD/NAD(P)-binding domain"/>
    <property type="match status" value="1"/>
</dbReference>
<organism evidence="1 2">
    <name type="scientific">Candidatus Seongchinamella marina</name>
    <dbReference type="NCBI Taxonomy" id="2518990"/>
    <lineage>
        <taxon>Bacteria</taxon>
        <taxon>Pseudomonadati</taxon>
        <taxon>Pseudomonadota</taxon>
        <taxon>Gammaproteobacteria</taxon>
        <taxon>Cellvibrionales</taxon>
        <taxon>Halieaceae</taxon>
        <taxon>Seongchinamella</taxon>
    </lineage>
</organism>
<dbReference type="EMBL" id="SHNP01000001">
    <property type="protein sequence ID" value="MCX2972006.1"/>
    <property type="molecule type" value="Genomic_DNA"/>
</dbReference>
<dbReference type="PANTHER" id="PTHR43747:SF4">
    <property type="entry name" value="FLAVIN-DEPENDENT TRYPTOPHAN HALOGENASE"/>
    <property type="match status" value="1"/>
</dbReference>
<reference evidence="1" key="1">
    <citation type="submission" date="2019-02" db="EMBL/GenBank/DDBJ databases">
        <authorList>
            <person name="Li S.-H."/>
        </authorList>
    </citation>
    <scope>NUCLEOTIDE SEQUENCE</scope>
    <source>
        <strain evidence="1">IMCC8485</strain>
    </source>
</reference>
<dbReference type="PANTHER" id="PTHR43747">
    <property type="entry name" value="FAD-BINDING PROTEIN"/>
    <property type="match status" value="1"/>
</dbReference>
<dbReference type="InterPro" id="IPR050816">
    <property type="entry name" value="Flavin-dep_Halogenase_NPB"/>
</dbReference>
<dbReference type="InterPro" id="IPR036188">
    <property type="entry name" value="FAD/NAD-bd_sf"/>
</dbReference>
<dbReference type="InterPro" id="IPR033856">
    <property type="entry name" value="Trp_halogen"/>
</dbReference>
<evidence type="ECO:0000313" key="1">
    <source>
        <dbReference type="EMBL" id="MCX2972006.1"/>
    </source>
</evidence>
<dbReference type="InterPro" id="IPR006905">
    <property type="entry name" value="Flavin_halogenase"/>
</dbReference>
<dbReference type="Proteomes" id="UP001143307">
    <property type="component" value="Unassembled WGS sequence"/>
</dbReference>
<gene>
    <name evidence="1" type="ORF">EYC87_00215</name>
</gene>
<keyword evidence="2" id="KW-1185">Reference proteome</keyword>
<evidence type="ECO:0000313" key="2">
    <source>
        <dbReference type="Proteomes" id="UP001143307"/>
    </source>
</evidence>
<dbReference type="Pfam" id="PF04820">
    <property type="entry name" value="Trp_halogenase"/>
    <property type="match status" value="1"/>
</dbReference>
<comment type="caution">
    <text evidence="1">The sequence shown here is derived from an EMBL/GenBank/DDBJ whole genome shotgun (WGS) entry which is preliminary data.</text>
</comment>
<sequence length="518" mass="57666">MVNRIEKVVVVGGGSAGWLTAATLAAEFKSGPGGISVTLIESAETKSIGVGEGTWPSMRTTLQKIGISETEFFRECDASFKQGSKFTSWLEGGNESYYHPFSLPEGYQEINLADFWAPHRDKVSFANAVCPQLRVCESYKAPKQISAPDYAGSLNYGYHLDAIKFARLLRKHAVEKLGVTHVIDHVEKIHSAPNGDIASLQGKAHGQINGDLFIDCTGFASLLIGRHYSIPLIGKKDVLFNDRAIAVQVPYADESAPIASATLSTARSAGWIWDIGLPSRRGTGYVFSSKYIDEQQAMDELKAYVGNSAGVPFEELAPRTIDINPGYRQKFWHKNCVAIGLSAGFVEPLEASALVLIELSARMIAEQMPADRQVMDIVAEKFNDKFATRWQQIIGFLKLHYVLSRRNDSQYWLDNRSDESIPSDLAAQLKLWRTRSPWYCDETHVDQMFPSASYQYVLYGMEYPSQPMTARKRSDESDQQRARQIFASNDSMAGKLLTNLPTNRDLTDQVKHQGFGHI</sequence>
<dbReference type="PIRSF" id="PIRSF011396">
    <property type="entry name" value="Trp_halogenase"/>
    <property type="match status" value="1"/>
</dbReference>
<dbReference type="Gene3D" id="3.50.50.60">
    <property type="entry name" value="FAD/NAD(P)-binding domain"/>
    <property type="match status" value="1"/>
</dbReference>
<name>A0ABT3SPT8_9GAMM</name>